<evidence type="ECO:0000256" key="5">
    <source>
        <dbReference type="ARBA" id="ARBA00022576"/>
    </source>
</evidence>
<keyword evidence="7 9" id="KW-0663">Pyridoxal phosphate</keyword>
<dbReference type="EMBL" id="NMPM01000017">
    <property type="protein sequence ID" value="PAV26672.1"/>
    <property type="molecule type" value="Genomic_DNA"/>
</dbReference>
<dbReference type="SUPFAM" id="SSF53383">
    <property type="entry name" value="PLP-dependent transferases"/>
    <property type="match status" value="1"/>
</dbReference>
<evidence type="ECO:0000256" key="7">
    <source>
        <dbReference type="ARBA" id="ARBA00022898"/>
    </source>
</evidence>
<dbReference type="InterPro" id="IPR005861">
    <property type="entry name" value="HisP_aminotrans"/>
</dbReference>
<gene>
    <name evidence="9" type="primary">hisC</name>
    <name evidence="11" type="ORF">CF392_04520</name>
</gene>
<dbReference type="PROSITE" id="PS00599">
    <property type="entry name" value="AA_TRANSFER_CLASS_2"/>
    <property type="match status" value="1"/>
</dbReference>
<comment type="catalytic activity">
    <reaction evidence="8 9">
        <text>L-histidinol phosphate + 2-oxoglutarate = 3-(imidazol-4-yl)-2-oxopropyl phosphate + L-glutamate</text>
        <dbReference type="Rhea" id="RHEA:23744"/>
        <dbReference type="ChEBI" id="CHEBI:16810"/>
        <dbReference type="ChEBI" id="CHEBI:29985"/>
        <dbReference type="ChEBI" id="CHEBI:57766"/>
        <dbReference type="ChEBI" id="CHEBI:57980"/>
        <dbReference type="EC" id="2.6.1.9"/>
    </reaction>
</comment>
<dbReference type="InterPro" id="IPR050106">
    <property type="entry name" value="HistidinolP_aminotransfase"/>
</dbReference>
<comment type="cofactor">
    <cofactor evidence="1 9">
        <name>pyridoxal 5'-phosphate</name>
        <dbReference type="ChEBI" id="CHEBI:597326"/>
    </cofactor>
</comment>
<dbReference type="InterPro" id="IPR015424">
    <property type="entry name" value="PyrdxlP-dep_Trfase"/>
</dbReference>
<dbReference type="AlphaFoldDB" id="A0A2A2I512"/>
<dbReference type="Gene3D" id="3.40.640.10">
    <property type="entry name" value="Type I PLP-dependent aspartate aminotransferase-like (Major domain)"/>
    <property type="match status" value="1"/>
</dbReference>
<name>A0A2A2I512_9GAMM</name>
<evidence type="ECO:0000256" key="1">
    <source>
        <dbReference type="ARBA" id="ARBA00001933"/>
    </source>
</evidence>
<dbReference type="HAMAP" id="MF_01023">
    <property type="entry name" value="HisC_aminotrans_2"/>
    <property type="match status" value="1"/>
</dbReference>
<keyword evidence="6 9" id="KW-0808">Transferase</keyword>
<evidence type="ECO:0000313" key="11">
    <source>
        <dbReference type="EMBL" id="PAV26672.1"/>
    </source>
</evidence>
<evidence type="ECO:0000256" key="3">
    <source>
        <dbReference type="ARBA" id="ARBA00007970"/>
    </source>
</evidence>
<evidence type="ECO:0000256" key="2">
    <source>
        <dbReference type="ARBA" id="ARBA00005011"/>
    </source>
</evidence>
<dbReference type="NCBIfam" id="TIGR01141">
    <property type="entry name" value="hisC"/>
    <property type="match status" value="1"/>
</dbReference>
<dbReference type="Proteomes" id="UP000218332">
    <property type="component" value="Unassembled WGS sequence"/>
</dbReference>
<comment type="caution">
    <text evidence="11">The sequence shown here is derived from an EMBL/GenBank/DDBJ whole genome shotgun (WGS) entry which is preliminary data.</text>
</comment>
<protein>
    <recommendedName>
        <fullName evidence="9">Histidinol-phosphate aminotransferase</fullName>
        <ecNumber evidence="9">2.6.1.9</ecNumber>
    </recommendedName>
    <alternativeName>
        <fullName evidence="9">Imidazole acetol-phosphate transaminase</fullName>
    </alternativeName>
</protein>
<dbReference type="Gene3D" id="3.90.1150.10">
    <property type="entry name" value="Aspartate Aminotransferase, domain 1"/>
    <property type="match status" value="1"/>
</dbReference>
<accession>A0A2A2I512</accession>
<dbReference type="GO" id="GO:0000105">
    <property type="term" value="P:L-histidine biosynthetic process"/>
    <property type="evidence" value="ECO:0007669"/>
    <property type="project" value="UniProtKB-UniRule"/>
</dbReference>
<keyword evidence="9" id="KW-0368">Histidine biosynthesis</keyword>
<evidence type="ECO:0000259" key="10">
    <source>
        <dbReference type="Pfam" id="PF00155"/>
    </source>
</evidence>
<keyword evidence="5 9" id="KW-0032">Aminotransferase</keyword>
<dbReference type="EC" id="2.6.1.9" evidence="9"/>
<reference evidence="11 12" key="1">
    <citation type="submission" date="2017-07" db="EMBL/GenBank/DDBJ databases">
        <title>Tamlnaduibacter salinus (Mi-7) genome sequencing.</title>
        <authorList>
            <person name="Verma A."/>
            <person name="Krishnamurthi S."/>
        </authorList>
    </citation>
    <scope>NUCLEOTIDE SEQUENCE [LARGE SCALE GENOMIC DNA]</scope>
    <source>
        <strain evidence="11 12">Mi-7</strain>
    </source>
</reference>
<evidence type="ECO:0000256" key="9">
    <source>
        <dbReference type="HAMAP-Rule" id="MF_01023"/>
    </source>
</evidence>
<comment type="subunit">
    <text evidence="4 9">Homodimer.</text>
</comment>
<dbReference type="GO" id="GO:0004400">
    <property type="term" value="F:histidinol-phosphate transaminase activity"/>
    <property type="evidence" value="ECO:0007669"/>
    <property type="project" value="UniProtKB-UniRule"/>
</dbReference>
<dbReference type="CDD" id="cd00609">
    <property type="entry name" value="AAT_like"/>
    <property type="match status" value="1"/>
</dbReference>
<evidence type="ECO:0000256" key="6">
    <source>
        <dbReference type="ARBA" id="ARBA00022679"/>
    </source>
</evidence>
<keyword evidence="9" id="KW-0028">Amino-acid biosynthesis</keyword>
<evidence type="ECO:0000256" key="4">
    <source>
        <dbReference type="ARBA" id="ARBA00011738"/>
    </source>
</evidence>
<dbReference type="Pfam" id="PF00155">
    <property type="entry name" value="Aminotran_1_2"/>
    <property type="match status" value="1"/>
</dbReference>
<dbReference type="InterPro" id="IPR004839">
    <property type="entry name" value="Aminotransferase_I/II_large"/>
</dbReference>
<proteinExistence type="inferred from homology"/>
<dbReference type="InterPro" id="IPR001917">
    <property type="entry name" value="Aminotrans_II_pyridoxalP_BS"/>
</dbReference>
<comment type="pathway">
    <text evidence="2 9">Amino-acid biosynthesis; L-histidine biosynthesis; L-histidine from 5-phospho-alpha-D-ribose 1-diphosphate: step 7/9.</text>
</comment>
<dbReference type="UniPathway" id="UPA00031">
    <property type="reaction ID" value="UER00012"/>
</dbReference>
<evidence type="ECO:0000256" key="8">
    <source>
        <dbReference type="ARBA" id="ARBA00047481"/>
    </source>
</evidence>
<dbReference type="PANTHER" id="PTHR43643">
    <property type="entry name" value="HISTIDINOL-PHOSPHATE AMINOTRANSFERASE 2"/>
    <property type="match status" value="1"/>
</dbReference>
<organism evidence="11 12">
    <name type="scientific">Tamilnaduibacter salinus</name>
    <dbReference type="NCBI Taxonomy" id="1484056"/>
    <lineage>
        <taxon>Bacteria</taxon>
        <taxon>Pseudomonadati</taxon>
        <taxon>Pseudomonadota</taxon>
        <taxon>Gammaproteobacteria</taxon>
        <taxon>Pseudomonadales</taxon>
        <taxon>Marinobacteraceae</taxon>
        <taxon>Tamilnaduibacter</taxon>
    </lineage>
</organism>
<keyword evidence="12" id="KW-1185">Reference proteome</keyword>
<dbReference type="RefSeq" id="WP_095610278.1">
    <property type="nucleotide sequence ID" value="NZ_NMPM01000017.1"/>
</dbReference>
<dbReference type="GO" id="GO:0030170">
    <property type="term" value="F:pyridoxal phosphate binding"/>
    <property type="evidence" value="ECO:0007669"/>
    <property type="project" value="InterPro"/>
</dbReference>
<sequence>MPVDFQQRAVEGVRGLQPYQPGKPIDEVAREHGLDPASIIKLASNENPLGPSPKAMAAAREALSELARYPDGNAFQLKNALSARFGINTDQITLGNGSNDVLELAARTFAGPGAEVVFSEYAFAVYPIATRAVGASGVAVPARDWGHDLDAMAAAITERTRLIFVANPNNPTGTAVDRDTLVAFLERVPGHIPVVLDEAYCEYMTDPAYPDGLAMLSDYPNLIVARTFSKAWGLAGLRVGYALSSPEIADLMNRVRQPFNVDNVAQAAATAALEDKDYLAESRRVNEAGRDQLMAGFERLGLTAIPSHGNFVTVDTGRDANAVFEAMLGDGVIVRPLGGYGMPRHLRVSVGLTDENDRCIAALGRALGAAP</sequence>
<dbReference type="PANTHER" id="PTHR43643:SF3">
    <property type="entry name" value="HISTIDINOL-PHOSPHATE AMINOTRANSFERASE"/>
    <property type="match status" value="1"/>
</dbReference>
<feature type="domain" description="Aminotransferase class I/classII large" evidence="10">
    <location>
        <begin position="39"/>
        <end position="358"/>
    </location>
</feature>
<feature type="modified residue" description="N6-(pyridoxal phosphate)lysine" evidence="9">
    <location>
        <position position="230"/>
    </location>
</feature>
<comment type="similarity">
    <text evidence="3 9">Belongs to the class-II pyridoxal-phosphate-dependent aminotransferase family. Histidinol-phosphate aminotransferase subfamily.</text>
</comment>
<dbReference type="InterPro" id="IPR015422">
    <property type="entry name" value="PyrdxlP-dep_Trfase_small"/>
</dbReference>
<dbReference type="InterPro" id="IPR015421">
    <property type="entry name" value="PyrdxlP-dep_Trfase_major"/>
</dbReference>
<evidence type="ECO:0000313" key="12">
    <source>
        <dbReference type="Proteomes" id="UP000218332"/>
    </source>
</evidence>